<sequence length="214" mass="23454">MKKRSERASVRELKNETEGVVLIEFALILPLLITLIFGCLELANYALSHLRVSQIALTVADNAGRVQTSIDEVDIYEVFEGARTVGDPIDFAANGRLVLSSLQNNEQTGSDAGQMINWQRCMGQLDVDPAYGEEGDGRNNDDLEDGLGPAGNKIVAADGTAVMFVEVTYTYQPLINLGFINNASEIRYESAFNVRERANQDITNTQSLTTNDCD</sequence>
<protein>
    <submittedName>
        <fullName evidence="3">Pilus assembly protein</fullName>
    </submittedName>
</protein>
<comment type="caution">
    <text evidence="3">The sequence shown here is derived from an EMBL/GenBank/DDBJ whole genome shotgun (WGS) entry which is preliminary data.</text>
</comment>
<gene>
    <name evidence="3" type="ORF">IB285_05665</name>
</gene>
<reference evidence="3 4" key="1">
    <citation type="submission" date="2020-09" db="EMBL/GenBank/DDBJ databases">
        <authorList>
            <person name="Yoon J.-W."/>
        </authorList>
    </citation>
    <scope>NUCLEOTIDE SEQUENCE [LARGE SCALE GENOMIC DNA]</scope>
    <source>
        <strain evidence="3 4">KMU-140</strain>
    </source>
</reference>
<keyword evidence="4" id="KW-1185">Reference proteome</keyword>
<keyword evidence="1" id="KW-1133">Transmembrane helix</keyword>
<accession>A0ABR8KQR9</accession>
<evidence type="ECO:0000256" key="1">
    <source>
        <dbReference type="SAM" id="Phobius"/>
    </source>
</evidence>
<dbReference type="InterPro" id="IPR012495">
    <property type="entry name" value="TadE-like_dom"/>
</dbReference>
<keyword evidence="1" id="KW-0472">Membrane</keyword>
<name>A0ABR8KQR9_9SPHN</name>
<feature type="domain" description="TadE-like" evidence="2">
    <location>
        <begin position="19"/>
        <end position="60"/>
    </location>
</feature>
<dbReference type="Pfam" id="PF07811">
    <property type="entry name" value="TadE"/>
    <property type="match status" value="1"/>
</dbReference>
<evidence type="ECO:0000313" key="4">
    <source>
        <dbReference type="Proteomes" id="UP000635384"/>
    </source>
</evidence>
<dbReference type="RefSeq" id="WP_190787257.1">
    <property type="nucleotide sequence ID" value="NZ_JACXLC010000001.1"/>
</dbReference>
<dbReference type="EMBL" id="JACXLC010000001">
    <property type="protein sequence ID" value="MBD2841747.1"/>
    <property type="molecule type" value="Genomic_DNA"/>
</dbReference>
<evidence type="ECO:0000313" key="3">
    <source>
        <dbReference type="EMBL" id="MBD2841747.1"/>
    </source>
</evidence>
<evidence type="ECO:0000259" key="2">
    <source>
        <dbReference type="Pfam" id="PF07811"/>
    </source>
</evidence>
<dbReference type="Proteomes" id="UP000635384">
    <property type="component" value="Unassembled WGS sequence"/>
</dbReference>
<proteinExistence type="predicted"/>
<feature type="transmembrane region" description="Helical" evidence="1">
    <location>
        <begin position="21"/>
        <end position="47"/>
    </location>
</feature>
<keyword evidence="1" id="KW-0812">Transmembrane</keyword>
<organism evidence="3 4">
    <name type="scientific">Erythrobacter rubeus</name>
    <dbReference type="NCBI Taxonomy" id="2760803"/>
    <lineage>
        <taxon>Bacteria</taxon>
        <taxon>Pseudomonadati</taxon>
        <taxon>Pseudomonadota</taxon>
        <taxon>Alphaproteobacteria</taxon>
        <taxon>Sphingomonadales</taxon>
        <taxon>Erythrobacteraceae</taxon>
        <taxon>Erythrobacter/Porphyrobacter group</taxon>
        <taxon>Erythrobacter</taxon>
    </lineage>
</organism>